<keyword evidence="16" id="KW-0511">Multifunctional enzyme</keyword>
<keyword evidence="7" id="KW-0808">Transferase</keyword>
<evidence type="ECO:0000256" key="14">
    <source>
        <dbReference type="ARBA" id="ARBA00022953"/>
    </source>
</evidence>
<evidence type="ECO:0000259" key="26">
    <source>
        <dbReference type="PROSITE" id="PS50526"/>
    </source>
</evidence>
<comment type="catalytic activity">
    <reaction evidence="22">
        <text>a 5'-end (5'-triphosphoguanosine)-adenylyl-adenylyl-cytidylyl-adenosine in mRNA + S-adenosyl-L-methionine = a 5'-end (5'-triphosphoguanosine)-(2'-O-methyladenylyl)-adenylyl-cytidylyl-adenosine in mRNA + S-adenosyl-L-homocysteine + H(+)</text>
        <dbReference type="Rhea" id="RHEA:65380"/>
        <dbReference type="Rhea" id="RHEA-COMP:16797"/>
        <dbReference type="Rhea" id="RHEA-COMP:16801"/>
        <dbReference type="ChEBI" id="CHEBI:15378"/>
        <dbReference type="ChEBI" id="CHEBI:57856"/>
        <dbReference type="ChEBI" id="CHEBI:59789"/>
        <dbReference type="ChEBI" id="CHEBI:156482"/>
        <dbReference type="ChEBI" id="CHEBI:156484"/>
    </reaction>
</comment>
<dbReference type="EC" id="2.7.7.88" evidence="3"/>
<evidence type="ECO:0000256" key="6">
    <source>
        <dbReference type="ARBA" id="ARBA00022664"/>
    </source>
</evidence>
<keyword evidence="15" id="KW-0506">mRNA capping</keyword>
<accession>A0AAE5YIA0</accession>
<evidence type="ECO:0000256" key="9">
    <source>
        <dbReference type="ARBA" id="ARBA00022695"/>
    </source>
</evidence>
<dbReference type="GO" id="GO:0005524">
    <property type="term" value="F:ATP binding"/>
    <property type="evidence" value="ECO:0007669"/>
    <property type="project" value="UniProtKB-KW"/>
</dbReference>
<evidence type="ECO:0000256" key="19">
    <source>
        <dbReference type="ARBA" id="ARBA00026099"/>
    </source>
</evidence>
<evidence type="ECO:0000256" key="15">
    <source>
        <dbReference type="ARBA" id="ARBA00023042"/>
    </source>
</evidence>
<sequence>MSDELFTSDTAYEGDTGGSRGRHEEGEGSRGDVDDTSACISGHLSQPIYGGEVDMLLTGGIKWLCYRHRKLSKVCAGCFSFREYPRIYDDIEEWLSCEYVGPHEVTERVAIIVEGSRNVPLQRAAFCYPARDIVPLDTVFKWSKEKNRVFHDRLEELHGDLRTMIKIEKFKDTICFKEIKRGQFIEHRGGQFEQDISIIPIRGKRVVLPTTLLMCCADKMQSLFGLKLYWLLTDIYSRYPGLSILGTGSELIDKFRKLRRSKLEGFFAFAASWEPLIVGDTIAQPDDEGDTGLFMNQVESMQVYLDSTDTGLNIFHFLPPRGCGTSQRRMWLELTGIVKIFGYPILKERMLLDQLKEHGVKAHPDFSFSTLNDTMGLIKRDFVINYREKTGKFPKFLYCPDKILDFINRDEVFPKKLTREYRLWNEVVFDKTLEFDYVPDPSELSKDSACAVPLSQWPSMYDKCAYMFHYGKPMPLFAEKKDCYKRVIMAFLNAEEDKIRKSVRKIENLEFDPENKIIVQCGKELEQKEDTGRAFTKQTADQRYLQVTMEMNIAESIFKFVPEQSMTDGEVALANRQMAQYKELGGLVDFISMDLTKWCLNHRSVMVEDIGKMYDDLFGLNGLYKTSHDFFVHCNVFVNSRMCPPDYDDKGNPIPGDFFMNNFVGGCEGLHQKKWTHLTIGIIKLALERTDIQGTLMGQGDNQIVMLHYDKSEMENRDRIRKSFLSQCERLFISVGHKLKRQETWYSSQLHEYGKLRMYKGMTVSQGTKKSTKLIPDINDGLFAISSSISTINTLTEAIAKGNQDADVAFTMNQVLLANFLHRRGIVKSKQKKFIVRLLLLYPTDFGGISLSTFHSHSVRGHDDPVTLWLALYYVIRMLDDKVFLEVMKCVTLYPSSPALSALDRTRLMEDPHCLRVSTLPTANRKISEFCLKYLKSDHVTNPAIKRLYKTSVSMDYNNLIEALDKMQPLYVSLANVLLKNSNAGIGMLLQGKFTSVKSIEMASKEYGKVSLIDLISDTNARYVSALQSRLYRANFLRNLEIFAETDCPTKLADILRKMHWNKDLVGVTKPPHTHQVRMVNYDHCPPEMKSRSVLIKLSSAIREKNLSGITSFGPYSGYVGSRTKVKVKPPSTSIMEKTSYSKGLQVLGRTMTWMLLYQNVGLASLCKDLMKEKLAELPDSIAEEDLHDTHETVMSGNPFHRLMSQVESTTSSINGMITVTSHFSQSSNLMQNLSREGEDYTIFFQYVYSADIAVLASLISISDLPPAICAVLECETCTYELPEPKFEFNYDIKPNCESLQEFRIEKKEELMSEDLSLPFAVAIGEEVARNVDENSRLNHGHGTYSRHGVVIKTTKISINDFKRLDLVDILCSMIVHSRHCSQLITEFQEGVMSESNDLSFCGLANLIMESNTRERLFEIVDRGASQHTMITQSERMSAYISQNLLRIFCRLNDHIVRSILPIEFKTSSEGWRYKVFRRLSQIYDTLSIPYNKKVYKWGVRRRATGVITSAFGVRVRRYPIEMHEVVQYWRPNPTRSPVIIESDRTVLNHAVVDYPIDIVTSFRTLMSNNYNQGCLSYDFLAFLARPILNLSSAASKYIEIICMLGVLEFFKNDPCFIVSLAEGSAGTFDTMLDLFPLSKGTYNTMIEPETDNRQTATDNAPPASVVSGNLHRWEDHGLSTGETNITKIEFLRKLEKCLDKKVGTNVLMTMDAESMNRSDNINHVENLLPIIEHYQIRLSILKLFLSPRLLDFLEAFMSSYTSLDWTIFKPISSNPLSHEIFLIVMPKGRSNLLKVTRDNMRADYAYLMIDEPRMTDKGLSSFLYASAAVYHMFMRMYLHSIRALGDKWVPHNACGLLCVNTLHSYISTARLVENSTHLQSVRVLIRAGGQLNTLLDMINRIVFLATYLSTRIRSFELKLSQLSSLTVSKQNLKDHLTGSAGRHIVGINFFGGNYLKNWGDIKFFTRHVHGRPCTCSPIRPTYMPEDGGNCIIRRVLLNLFSLNLIHKNEFLSIHDFD</sequence>
<evidence type="ECO:0000256" key="10">
    <source>
        <dbReference type="ARBA" id="ARBA00022741"/>
    </source>
</evidence>
<keyword evidence="5" id="KW-0489">Methyltransferase</keyword>
<evidence type="ECO:0000256" key="20">
    <source>
        <dbReference type="ARBA" id="ARBA00030436"/>
    </source>
</evidence>
<dbReference type="EC" id="2.1.1.375" evidence="19"/>
<evidence type="ECO:0000256" key="16">
    <source>
        <dbReference type="ARBA" id="ARBA00023268"/>
    </source>
</evidence>
<dbReference type="KEGG" id="vg:80537788"/>
<reference evidence="28" key="1">
    <citation type="journal article" date="2019" name="BMC Genomics">
        <title>An insight into the sialotranscriptome and virome of Amazonian anophelines.</title>
        <authorList>
            <person name="Scarpassa V.M."/>
            <person name="Debat H.J."/>
            <person name="Alencar R.B."/>
            <person name="Saraiva J.F."/>
            <person name="Calvo E."/>
            <person name="Arca B."/>
            <person name="Ribeiro J.M."/>
        </authorList>
    </citation>
    <scope>NUCLEOTIDE SEQUENCE</scope>
    <source>
        <strain evidence="28">AMA</strain>
    </source>
</reference>
<feature type="compositionally biased region" description="Basic and acidic residues" evidence="25">
    <location>
        <begin position="21"/>
        <end position="33"/>
    </location>
</feature>
<dbReference type="EMBL" id="MH822965">
    <property type="protein sequence ID" value="QBK47216.1"/>
    <property type="molecule type" value="Viral_cRNA"/>
</dbReference>
<evidence type="ECO:0000313" key="28">
    <source>
        <dbReference type="EMBL" id="QBK47216.1"/>
    </source>
</evidence>
<evidence type="ECO:0000256" key="22">
    <source>
        <dbReference type="ARBA" id="ARBA00047332"/>
    </source>
</evidence>
<keyword evidence="8" id="KW-0949">S-adenosyl-L-methionine</keyword>
<comment type="catalytic activity">
    <reaction evidence="17">
        <text>a 5'-end triphospho-adenylyl-adenylyl-cytidylyl-adenosine in mRNA + GDP + H(+) = a 5'-end (5'-triphosphoguanosine)-adenylyl-adenylyl-cytidylyl-adenosine in mRNA + diphosphate</text>
        <dbReference type="Rhea" id="RHEA:65436"/>
        <dbReference type="Rhea" id="RHEA-COMP:16797"/>
        <dbReference type="Rhea" id="RHEA-COMP:16799"/>
        <dbReference type="ChEBI" id="CHEBI:15378"/>
        <dbReference type="ChEBI" id="CHEBI:33019"/>
        <dbReference type="ChEBI" id="CHEBI:58189"/>
        <dbReference type="ChEBI" id="CHEBI:156484"/>
        <dbReference type="ChEBI" id="CHEBI:156503"/>
        <dbReference type="EC" id="2.7.7.88"/>
    </reaction>
</comment>
<dbReference type="PROSITE" id="PS50526">
    <property type="entry name" value="RDRP_SSRNA_NEG_NONSEG"/>
    <property type="match status" value="1"/>
</dbReference>
<keyword evidence="4" id="KW-0696">RNA-directed RNA polymerase</keyword>
<feature type="region of interest" description="Disordered" evidence="25">
    <location>
        <begin position="1"/>
        <end position="35"/>
    </location>
</feature>
<evidence type="ECO:0000256" key="23">
    <source>
        <dbReference type="ARBA" id="ARBA00047370"/>
    </source>
</evidence>
<evidence type="ECO:0000256" key="18">
    <source>
        <dbReference type="ARBA" id="ARBA00024499"/>
    </source>
</evidence>
<dbReference type="Pfam" id="PF14318">
    <property type="entry name" value="Mononeg_mRNAcap"/>
    <property type="match status" value="1"/>
</dbReference>
<dbReference type="PROSITE" id="PS51590">
    <property type="entry name" value="SAM_MT_MNV_L"/>
    <property type="match status" value="1"/>
</dbReference>
<dbReference type="GeneID" id="80537788"/>
<comment type="subcellular location">
    <subcellularLocation>
        <location evidence="1">Virion</location>
    </subcellularLocation>
</comment>
<evidence type="ECO:0000259" key="27">
    <source>
        <dbReference type="PROSITE" id="PS51590"/>
    </source>
</evidence>
<evidence type="ECO:0000256" key="7">
    <source>
        <dbReference type="ARBA" id="ARBA00022679"/>
    </source>
</evidence>
<comment type="catalytic activity">
    <reaction evidence="24">
        <text>GTP + H2O = GDP + phosphate + H(+)</text>
        <dbReference type="Rhea" id="RHEA:19669"/>
        <dbReference type="ChEBI" id="CHEBI:15377"/>
        <dbReference type="ChEBI" id="CHEBI:15378"/>
        <dbReference type="ChEBI" id="CHEBI:37565"/>
        <dbReference type="ChEBI" id="CHEBI:43474"/>
        <dbReference type="ChEBI" id="CHEBI:58189"/>
    </reaction>
</comment>
<evidence type="ECO:0000256" key="1">
    <source>
        <dbReference type="ARBA" id="ARBA00004328"/>
    </source>
</evidence>
<evidence type="ECO:0000256" key="11">
    <source>
        <dbReference type="ARBA" id="ARBA00022801"/>
    </source>
</evidence>
<evidence type="ECO:0000256" key="13">
    <source>
        <dbReference type="ARBA" id="ARBA00022844"/>
    </source>
</evidence>
<feature type="domain" description="RdRp catalytic" evidence="26">
    <location>
        <begin position="587"/>
        <end position="761"/>
    </location>
</feature>
<evidence type="ECO:0000256" key="24">
    <source>
        <dbReference type="ARBA" id="ARBA00048548"/>
    </source>
</evidence>
<evidence type="ECO:0000256" key="25">
    <source>
        <dbReference type="SAM" id="MobiDB-lite"/>
    </source>
</evidence>
<proteinExistence type="predicted"/>
<name>A0AAE5YIA0_9MONO</name>
<dbReference type="GO" id="GO:0003968">
    <property type="term" value="F:RNA-directed RNA polymerase activity"/>
    <property type="evidence" value="ECO:0007669"/>
    <property type="project" value="UniProtKB-KW"/>
</dbReference>
<evidence type="ECO:0000256" key="21">
    <source>
        <dbReference type="ARBA" id="ARBA00031012"/>
    </source>
</evidence>
<evidence type="ECO:0000256" key="4">
    <source>
        <dbReference type="ARBA" id="ARBA00022484"/>
    </source>
</evidence>
<dbReference type="RefSeq" id="YP_010799403.1">
    <property type="nucleotide sequence ID" value="NC_076649.1"/>
</dbReference>
<feature type="domain" description="Mononegavirus-type SAM-dependent 2'-O-MTase" evidence="27">
    <location>
        <begin position="1586"/>
        <end position="1784"/>
    </location>
</feature>
<keyword evidence="14" id="KW-0693">Viral RNA replication</keyword>
<dbReference type="EC" id="2.7.7.48" evidence="2"/>
<evidence type="ECO:0000256" key="3">
    <source>
        <dbReference type="ARBA" id="ARBA00012582"/>
    </source>
</evidence>
<dbReference type="Proteomes" id="UP000831235">
    <property type="component" value="Segment"/>
</dbReference>
<keyword evidence="12" id="KW-0067">ATP-binding</keyword>
<evidence type="ECO:0000256" key="5">
    <source>
        <dbReference type="ARBA" id="ARBA00022603"/>
    </source>
</evidence>
<organism evidence="28 29">
    <name type="scientific">Anopheles marajoara virus</name>
    <dbReference type="NCBI Taxonomy" id="2546225"/>
    <lineage>
        <taxon>Viruses</taxon>
        <taxon>Riboviria</taxon>
        <taxon>Orthornavirae</taxon>
        <taxon>Negarnaviricota</taxon>
        <taxon>Haploviricotina</taxon>
        <taxon>Monjiviricetes</taxon>
        <taxon>Mononegavirales</taxon>
        <taxon>Xinmoviridae</taxon>
        <taxon>Madalivirus</taxon>
        <taxon>Madalivirus amapaense</taxon>
    </lineage>
</organism>
<comment type="catalytic activity">
    <reaction evidence="23">
        <text>a 5'-end (5'-triphosphoguanosine)-adenylyl-adenylyl-cytidylyl-adenosine in mRNA + 2 S-adenosyl-L-methionine = a 5'-end (N(7)-methyl 5'-triphosphoguanosine)-(2'-O-methyladenylyl)-adenylyl-cytidylyl-adenosine in mRNA + 2 S-adenosyl-L-homocysteine + H(+)</text>
        <dbReference type="Rhea" id="RHEA:65376"/>
        <dbReference type="Rhea" id="RHEA-COMP:16797"/>
        <dbReference type="Rhea" id="RHEA-COMP:16798"/>
        <dbReference type="ChEBI" id="CHEBI:15378"/>
        <dbReference type="ChEBI" id="CHEBI:57856"/>
        <dbReference type="ChEBI" id="CHEBI:59789"/>
        <dbReference type="ChEBI" id="CHEBI:156483"/>
        <dbReference type="ChEBI" id="CHEBI:156484"/>
        <dbReference type="EC" id="2.1.1.375"/>
    </reaction>
</comment>
<keyword evidence="9" id="KW-0548">Nucleotidyltransferase</keyword>
<dbReference type="InterPro" id="IPR025786">
    <property type="entry name" value="Mononega_L_MeTrfase"/>
</dbReference>
<evidence type="ECO:0000256" key="2">
    <source>
        <dbReference type="ARBA" id="ARBA00012494"/>
    </source>
</evidence>
<protein>
    <recommendedName>
        <fullName evidence="21">Replicase</fullName>
        <ecNumber evidence="19">2.1.1.375</ecNumber>
        <ecNumber evidence="2">2.7.7.48</ecNumber>
        <ecNumber evidence="3">2.7.7.88</ecNumber>
    </recommendedName>
    <alternativeName>
        <fullName evidence="20">Transcriptase</fullName>
    </alternativeName>
</protein>
<keyword evidence="10" id="KW-0547">Nucleotide-binding</keyword>
<evidence type="ECO:0000256" key="8">
    <source>
        <dbReference type="ARBA" id="ARBA00022691"/>
    </source>
</evidence>
<keyword evidence="6" id="KW-0507">mRNA processing</keyword>
<evidence type="ECO:0000256" key="17">
    <source>
        <dbReference type="ARBA" id="ARBA00024494"/>
    </source>
</evidence>
<dbReference type="Pfam" id="PF00946">
    <property type="entry name" value="Mononeg_RNA_pol"/>
    <property type="match status" value="1"/>
</dbReference>
<evidence type="ECO:0000256" key="12">
    <source>
        <dbReference type="ARBA" id="ARBA00022840"/>
    </source>
</evidence>
<dbReference type="InterPro" id="IPR026890">
    <property type="entry name" value="Mononeg_mRNAcap"/>
</dbReference>
<dbReference type="GO" id="GO:0044423">
    <property type="term" value="C:virion component"/>
    <property type="evidence" value="ECO:0007669"/>
    <property type="project" value="UniProtKB-KW"/>
</dbReference>
<keyword evidence="29" id="KW-1185">Reference proteome</keyword>
<evidence type="ECO:0000313" key="29">
    <source>
        <dbReference type="Proteomes" id="UP000831235"/>
    </source>
</evidence>
<comment type="catalytic activity">
    <reaction evidence="18">
        <text>a 5'-end (5'-triphosphoguanosine)-(2'-O-methyladenylyl)-adenylyl-cytidylyl-adenosine in mRNA + S-adenosyl-L-methionine = a 5'-end (N(7)-methyl 5'-triphosphoguanosine)-(2'-O-methyladenylyl)-adenylyl-cytidylyl-adenosine in mRNA + S-adenosyl-L-homocysteine</text>
        <dbReference type="Rhea" id="RHEA:65440"/>
        <dbReference type="Rhea" id="RHEA-COMP:16798"/>
        <dbReference type="Rhea" id="RHEA-COMP:16801"/>
        <dbReference type="ChEBI" id="CHEBI:57856"/>
        <dbReference type="ChEBI" id="CHEBI:59789"/>
        <dbReference type="ChEBI" id="CHEBI:156482"/>
        <dbReference type="ChEBI" id="CHEBI:156483"/>
    </reaction>
</comment>
<dbReference type="InterPro" id="IPR014023">
    <property type="entry name" value="Mononeg_RNA_pol_cat"/>
</dbReference>
<keyword evidence="11" id="KW-0378">Hydrolase</keyword>
<dbReference type="GO" id="GO:0004482">
    <property type="term" value="F:mRNA 5'-cap (guanine-N7-)-methyltransferase activity"/>
    <property type="evidence" value="ECO:0007669"/>
    <property type="project" value="InterPro"/>
</dbReference>
<keyword evidence="13" id="KW-0946">Virion</keyword>
<dbReference type="GO" id="GO:0016787">
    <property type="term" value="F:hydrolase activity"/>
    <property type="evidence" value="ECO:0007669"/>
    <property type="project" value="UniProtKB-KW"/>
</dbReference>
<feature type="compositionally biased region" description="Polar residues" evidence="25">
    <location>
        <begin position="1"/>
        <end position="10"/>
    </location>
</feature>